<organism evidence="10 11">
    <name type="scientific">Ignelater luminosus</name>
    <name type="common">Cucubano</name>
    <name type="synonym">Pyrophorus luminosus</name>
    <dbReference type="NCBI Taxonomy" id="2038154"/>
    <lineage>
        <taxon>Eukaryota</taxon>
        <taxon>Metazoa</taxon>
        <taxon>Ecdysozoa</taxon>
        <taxon>Arthropoda</taxon>
        <taxon>Hexapoda</taxon>
        <taxon>Insecta</taxon>
        <taxon>Pterygota</taxon>
        <taxon>Neoptera</taxon>
        <taxon>Endopterygota</taxon>
        <taxon>Coleoptera</taxon>
        <taxon>Polyphaga</taxon>
        <taxon>Elateriformia</taxon>
        <taxon>Elateroidea</taxon>
        <taxon>Elateridae</taxon>
        <taxon>Agrypninae</taxon>
        <taxon>Pyrophorini</taxon>
        <taxon>Ignelater</taxon>
    </lineage>
</organism>
<evidence type="ECO:0000256" key="3">
    <source>
        <dbReference type="ARBA" id="ARBA00022670"/>
    </source>
</evidence>
<keyword evidence="8" id="KW-1015">Disulfide bond</keyword>
<keyword evidence="7" id="KW-0865">Zymogen</keyword>
<sequence>MKQTVQTLILAVKGSFGVQMASVSMRSFYVMERQIAMIVQMKRKKHVKVLVVQAAHIFAITVDVSLNLLNVMVLKNVLMVLMKHHVVTHRYRLLRLLHPHQPLQVFHQHQSCAFKELPDTIIVSCSLGAQQLDSCKDAVEGVQAFLRCADLYENSDIENYPFRTCKDGSWDHVFPQCRPICGQKRPDGVPNVIGGENATKGDYPWHVGIYEASSKNNICGGSLISARIVISAAHCFSSLSNGQKYSKDKYLIAAGKYYRNYNHVEDKSAQYSNVDNIMFPPRYKGEINHYEADLAVVILTNPFTFTPRVQPVCVDWTTKFEYQQISGDKRGVVLGWGQTVEGSKPSDVLKELSIPVIPYERCYEQVPPNFRRFITYDKVCAGVLDAGQSTCQGDSGGGLAFKNTNEKYFLRGIVSTSPATRERFCDSNQYGTYTLLSKYIDFIREYL</sequence>
<keyword evidence="4" id="KW-0732">Signal</keyword>
<keyword evidence="2" id="KW-0964">Secreted</keyword>
<accession>A0A8K0C8H9</accession>
<evidence type="ECO:0000256" key="7">
    <source>
        <dbReference type="ARBA" id="ARBA00023145"/>
    </source>
</evidence>
<comment type="caution">
    <text evidence="10">The sequence shown here is derived from an EMBL/GenBank/DDBJ whole genome shotgun (WGS) entry which is preliminary data.</text>
</comment>
<proteinExistence type="predicted"/>
<gene>
    <name evidence="10" type="ORF">ILUMI_25463</name>
</gene>
<dbReference type="InterPro" id="IPR001314">
    <property type="entry name" value="Peptidase_S1A"/>
</dbReference>
<dbReference type="InterPro" id="IPR043504">
    <property type="entry name" value="Peptidase_S1_PA_chymotrypsin"/>
</dbReference>
<dbReference type="Proteomes" id="UP000801492">
    <property type="component" value="Unassembled WGS sequence"/>
</dbReference>
<dbReference type="EMBL" id="VTPC01090922">
    <property type="protein sequence ID" value="KAF2880721.1"/>
    <property type="molecule type" value="Genomic_DNA"/>
</dbReference>
<keyword evidence="6" id="KW-0720">Serine protease</keyword>
<evidence type="ECO:0000259" key="9">
    <source>
        <dbReference type="PROSITE" id="PS50240"/>
    </source>
</evidence>
<dbReference type="FunFam" id="2.40.10.10:FF:000146">
    <property type="entry name" value="Serine protease 53"/>
    <property type="match status" value="1"/>
</dbReference>
<dbReference type="InterPro" id="IPR009003">
    <property type="entry name" value="Peptidase_S1_PA"/>
</dbReference>
<feature type="domain" description="Peptidase S1" evidence="9">
    <location>
        <begin position="192"/>
        <end position="447"/>
    </location>
</feature>
<dbReference type="SUPFAM" id="SSF50494">
    <property type="entry name" value="Trypsin-like serine proteases"/>
    <property type="match status" value="1"/>
</dbReference>
<evidence type="ECO:0000256" key="8">
    <source>
        <dbReference type="ARBA" id="ARBA00023157"/>
    </source>
</evidence>
<comment type="subcellular location">
    <subcellularLocation>
        <location evidence="1">Secreted</location>
    </subcellularLocation>
</comment>
<dbReference type="PROSITE" id="PS00134">
    <property type="entry name" value="TRYPSIN_HIS"/>
    <property type="match status" value="1"/>
</dbReference>
<evidence type="ECO:0000256" key="5">
    <source>
        <dbReference type="ARBA" id="ARBA00022801"/>
    </source>
</evidence>
<dbReference type="InterPro" id="IPR001254">
    <property type="entry name" value="Trypsin_dom"/>
</dbReference>
<evidence type="ECO:0000313" key="11">
    <source>
        <dbReference type="Proteomes" id="UP000801492"/>
    </source>
</evidence>
<evidence type="ECO:0000256" key="1">
    <source>
        <dbReference type="ARBA" id="ARBA00004613"/>
    </source>
</evidence>
<evidence type="ECO:0000256" key="2">
    <source>
        <dbReference type="ARBA" id="ARBA00022525"/>
    </source>
</evidence>
<dbReference type="GO" id="GO:0005576">
    <property type="term" value="C:extracellular region"/>
    <property type="evidence" value="ECO:0007669"/>
    <property type="project" value="UniProtKB-SubCell"/>
</dbReference>
<dbReference type="PRINTS" id="PR00722">
    <property type="entry name" value="CHYMOTRYPSIN"/>
</dbReference>
<keyword evidence="3" id="KW-0645">Protease</keyword>
<dbReference type="Gene3D" id="2.40.10.10">
    <property type="entry name" value="Trypsin-like serine proteases"/>
    <property type="match status" value="1"/>
</dbReference>
<dbReference type="GO" id="GO:0004252">
    <property type="term" value="F:serine-type endopeptidase activity"/>
    <property type="evidence" value="ECO:0007669"/>
    <property type="project" value="InterPro"/>
</dbReference>
<dbReference type="SMART" id="SM00020">
    <property type="entry name" value="Tryp_SPc"/>
    <property type="match status" value="1"/>
</dbReference>
<dbReference type="PROSITE" id="PS50240">
    <property type="entry name" value="TRYPSIN_DOM"/>
    <property type="match status" value="1"/>
</dbReference>
<dbReference type="PANTHER" id="PTHR24252:SF7">
    <property type="entry name" value="HYALIN"/>
    <property type="match status" value="1"/>
</dbReference>
<dbReference type="Pfam" id="PF00089">
    <property type="entry name" value="Trypsin"/>
    <property type="match status" value="1"/>
</dbReference>
<name>A0A8K0C8H9_IGNLU</name>
<dbReference type="CDD" id="cd00190">
    <property type="entry name" value="Tryp_SPc"/>
    <property type="match status" value="1"/>
</dbReference>
<evidence type="ECO:0000256" key="4">
    <source>
        <dbReference type="ARBA" id="ARBA00022729"/>
    </source>
</evidence>
<dbReference type="PANTHER" id="PTHR24252">
    <property type="entry name" value="ACROSIN-RELATED"/>
    <property type="match status" value="1"/>
</dbReference>
<keyword evidence="5" id="KW-0378">Hydrolase</keyword>
<evidence type="ECO:0000256" key="6">
    <source>
        <dbReference type="ARBA" id="ARBA00022825"/>
    </source>
</evidence>
<keyword evidence="11" id="KW-1185">Reference proteome</keyword>
<dbReference type="InterPro" id="IPR018114">
    <property type="entry name" value="TRYPSIN_HIS"/>
</dbReference>
<reference evidence="10" key="1">
    <citation type="submission" date="2019-08" db="EMBL/GenBank/DDBJ databases">
        <title>The genome of the North American firefly Photinus pyralis.</title>
        <authorList>
            <consortium name="Photinus pyralis genome working group"/>
            <person name="Fallon T.R."/>
            <person name="Sander Lower S.E."/>
            <person name="Weng J.-K."/>
        </authorList>
    </citation>
    <scope>NUCLEOTIDE SEQUENCE</scope>
    <source>
        <strain evidence="10">TRF0915ILg1</strain>
        <tissue evidence="10">Whole body</tissue>
    </source>
</reference>
<protein>
    <recommendedName>
        <fullName evidence="9">Peptidase S1 domain-containing protein</fullName>
    </recommendedName>
</protein>
<dbReference type="AlphaFoldDB" id="A0A8K0C8H9"/>
<dbReference type="GO" id="GO:0006508">
    <property type="term" value="P:proteolysis"/>
    <property type="evidence" value="ECO:0007669"/>
    <property type="project" value="UniProtKB-KW"/>
</dbReference>
<dbReference type="OrthoDB" id="6744641at2759"/>
<evidence type="ECO:0000313" key="10">
    <source>
        <dbReference type="EMBL" id="KAF2880721.1"/>
    </source>
</evidence>